<comment type="caution">
    <text evidence="11">The sequence shown here is derived from an EMBL/GenBank/DDBJ whole genome shotgun (WGS) entry which is preliminary data.</text>
</comment>
<evidence type="ECO:0000256" key="3">
    <source>
        <dbReference type="ARBA" id="ARBA00004418"/>
    </source>
</evidence>
<keyword evidence="8" id="KW-0574">Periplasm</keyword>
<sequence length="531" mass="58011">MKSMLRALFIIILVLAAAGCSANGGTAEPGASGNAGEKGNADTQGVKDNEIVIAVNENFITMDPHATGDRNSGAVQSGILEGLVEENNGKIAPLLAESFEANEEATEYTFKLRKGIKFHDGTDFNAAAVKKNLERIADEANGLRLYSRGFNNIKSIEAPDDYTIKITLNHPNSSFMAKLVPAKIVSPKALESGDISKHPVGTGPYQFVEWIQGDSLTVQRNPSYWNPDSKAAIEKITFKPVPENGSRVAMLKTGEADFIYPLPVQNMEELKATEGVEVTASDSTILRYVTLNTMKKPFDDVRVRQALNYAVNKDAYISVVMSGLATPLDSNLTRTIDFYQPQSGTYTYDPEKAKQLLAEAGYPDGFSATIWGNTNSDTLKGMQFIQQQLSQIGVKLKIESIEEATLSDKIYGGVTPEEAEVEMWYVSWGSQATDTDNAISPIHGTANFPPTGGNASYYSNTEVDNWLQAANETTDREKKQELYGKVQSTIYREAPWIFLASDQNVSGKRSSLDGVFITPQGRINYNNASLK</sequence>
<gene>
    <name evidence="11" type="ORF">ACE3NQ_08090</name>
</gene>
<keyword evidence="12" id="KW-1185">Reference proteome</keyword>
<proteinExistence type="inferred from homology"/>
<dbReference type="PROSITE" id="PS51257">
    <property type="entry name" value="PROKAR_LIPOPROTEIN"/>
    <property type="match status" value="1"/>
</dbReference>
<reference evidence="11 12" key="1">
    <citation type="submission" date="2024-09" db="EMBL/GenBank/DDBJ databases">
        <authorList>
            <person name="Ruan L."/>
        </authorList>
    </citation>
    <scope>NUCLEOTIDE SEQUENCE [LARGE SCALE GENOMIC DNA]</scope>
    <source>
        <strain evidence="11 12">D33</strain>
    </source>
</reference>
<organism evidence="11 12">
    <name type="scientific">Paenibacillus terreus</name>
    <dbReference type="NCBI Taxonomy" id="1387834"/>
    <lineage>
        <taxon>Bacteria</taxon>
        <taxon>Bacillati</taxon>
        <taxon>Bacillota</taxon>
        <taxon>Bacilli</taxon>
        <taxon>Bacillales</taxon>
        <taxon>Paenibacillaceae</taxon>
        <taxon>Paenibacillus</taxon>
    </lineage>
</organism>
<evidence type="ECO:0000256" key="2">
    <source>
        <dbReference type="ARBA" id="ARBA00004193"/>
    </source>
</evidence>
<evidence type="ECO:0000256" key="4">
    <source>
        <dbReference type="ARBA" id="ARBA00005695"/>
    </source>
</evidence>
<dbReference type="CDD" id="cd08499">
    <property type="entry name" value="PBP2_Ylib_like"/>
    <property type="match status" value="1"/>
</dbReference>
<dbReference type="InterPro" id="IPR000914">
    <property type="entry name" value="SBP_5_dom"/>
</dbReference>
<evidence type="ECO:0000256" key="1">
    <source>
        <dbReference type="ARBA" id="ARBA00003489"/>
    </source>
</evidence>
<evidence type="ECO:0000256" key="5">
    <source>
        <dbReference type="ARBA" id="ARBA00017393"/>
    </source>
</evidence>
<accession>A0ABV5B5D4</accession>
<dbReference type="RefSeq" id="WP_375524661.1">
    <property type="nucleotide sequence ID" value="NZ_JBHILM010000007.1"/>
</dbReference>
<dbReference type="PROSITE" id="PS01040">
    <property type="entry name" value="SBP_BACTERIAL_5"/>
    <property type="match status" value="1"/>
</dbReference>
<evidence type="ECO:0000313" key="12">
    <source>
        <dbReference type="Proteomes" id="UP001580407"/>
    </source>
</evidence>
<feature type="domain" description="Solute-binding protein family 5" evidence="10">
    <location>
        <begin position="90"/>
        <end position="446"/>
    </location>
</feature>
<dbReference type="InterPro" id="IPR030678">
    <property type="entry name" value="Peptide/Ni-bd"/>
</dbReference>
<feature type="chain" id="PRO_5045100745" description="Glutathione-binding protein GsiB" evidence="9">
    <location>
        <begin position="23"/>
        <end position="531"/>
    </location>
</feature>
<dbReference type="PIRSF" id="PIRSF002741">
    <property type="entry name" value="MppA"/>
    <property type="match status" value="1"/>
</dbReference>
<evidence type="ECO:0000256" key="7">
    <source>
        <dbReference type="ARBA" id="ARBA00022729"/>
    </source>
</evidence>
<dbReference type="PANTHER" id="PTHR30290:SF32">
    <property type="entry name" value="GLUTATHIONE-BINDING PROTEIN GSIB"/>
    <property type="match status" value="1"/>
</dbReference>
<dbReference type="Pfam" id="PF00496">
    <property type="entry name" value="SBP_bac_5"/>
    <property type="match status" value="1"/>
</dbReference>
<evidence type="ECO:0000256" key="6">
    <source>
        <dbReference type="ARBA" id="ARBA00022448"/>
    </source>
</evidence>
<dbReference type="SUPFAM" id="SSF53850">
    <property type="entry name" value="Periplasmic binding protein-like II"/>
    <property type="match status" value="1"/>
</dbReference>
<dbReference type="Gene3D" id="3.10.105.10">
    <property type="entry name" value="Dipeptide-binding Protein, Domain 3"/>
    <property type="match status" value="1"/>
</dbReference>
<evidence type="ECO:0000313" key="11">
    <source>
        <dbReference type="EMBL" id="MFB5680865.1"/>
    </source>
</evidence>
<name>A0ABV5B5D4_9BACL</name>
<evidence type="ECO:0000259" key="10">
    <source>
        <dbReference type="Pfam" id="PF00496"/>
    </source>
</evidence>
<dbReference type="Proteomes" id="UP001580407">
    <property type="component" value="Unassembled WGS sequence"/>
</dbReference>
<dbReference type="InterPro" id="IPR023765">
    <property type="entry name" value="SBP_5_CS"/>
</dbReference>
<comment type="function">
    <text evidence="1">Part of the ABC transporter complex GsiABCD involved in glutathione import. Binds glutathione.</text>
</comment>
<comment type="similarity">
    <text evidence="4">Belongs to the bacterial solute-binding protein 5 family.</text>
</comment>
<feature type="signal peptide" evidence="9">
    <location>
        <begin position="1"/>
        <end position="22"/>
    </location>
</feature>
<keyword evidence="6" id="KW-0813">Transport</keyword>
<protein>
    <recommendedName>
        <fullName evidence="5">Glutathione-binding protein GsiB</fullName>
    </recommendedName>
</protein>
<dbReference type="Gene3D" id="3.40.190.10">
    <property type="entry name" value="Periplasmic binding protein-like II"/>
    <property type="match status" value="1"/>
</dbReference>
<evidence type="ECO:0000256" key="8">
    <source>
        <dbReference type="ARBA" id="ARBA00022764"/>
    </source>
</evidence>
<dbReference type="EMBL" id="JBHILM010000007">
    <property type="protein sequence ID" value="MFB5680865.1"/>
    <property type="molecule type" value="Genomic_DNA"/>
</dbReference>
<evidence type="ECO:0000256" key="9">
    <source>
        <dbReference type="SAM" id="SignalP"/>
    </source>
</evidence>
<keyword evidence="7 9" id="KW-0732">Signal</keyword>
<comment type="subcellular location">
    <subcellularLocation>
        <location evidence="2">Cell membrane</location>
        <topology evidence="2">Lipid-anchor</topology>
    </subcellularLocation>
    <subcellularLocation>
        <location evidence="3">Periplasm</location>
    </subcellularLocation>
</comment>
<dbReference type="PANTHER" id="PTHR30290">
    <property type="entry name" value="PERIPLASMIC BINDING COMPONENT OF ABC TRANSPORTER"/>
    <property type="match status" value="1"/>
</dbReference>
<dbReference type="InterPro" id="IPR039424">
    <property type="entry name" value="SBP_5"/>
</dbReference>
<dbReference type="Gene3D" id="3.90.76.10">
    <property type="entry name" value="Dipeptide-binding Protein, Domain 1"/>
    <property type="match status" value="1"/>
</dbReference>